<name>A0A3E2TF01_9FIRM</name>
<organism evidence="2 4">
    <name type="scientific">Coprococcus catus</name>
    <dbReference type="NCBI Taxonomy" id="116085"/>
    <lineage>
        <taxon>Bacteria</taxon>
        <taxon>Bacillati</taxon>
        <taxon>Bacillota</taxon>
        <taxon>Clostridia</taxon>
        <taxon>Lachnospirales</taxon>
        <taxon>Lachnospiraceae</taxon>
        <taxon>Coprococcus</taxon>
    </lineage>
</organism>
<reference evidence="4 5" key="1">
    <citation type="submission" date="2018-08" db="EMBL/GenBank/DDBJ databases">
        <title>A genome reference for cultivated species of the human gut microbiota.</title>
        <authorList>
            <person name="Zou Y."/>
            <person name="Xue W."/>
            <person name="Luo G."/>
        </authorList>
    </citation>
    <scope>NUCLEOTIDE SEQUENCE [LARGE SCALE GENOMIC DNA]</scope>
    <source>
        <strain evidence="2 4">AF45-17</strain>
        <strain evidence="3 5">AM28-39</strain>
    </source>
</reference>
<dbReference type="RefSeq" id="WP_117529108.1">
    <property type="nucleotide sequence ID" value="NZ_JAJCNA010000006.1"/>
</dbReference>
<evidence type="ECO:0000313" key="5">
    <source>
        <dbReference type="Proteomes" id="UP000261231"/>
    </source>
</evidence>
<dbReference type="OrthoDB" id="9799095at2"/>
<evidence type="ECO:0000313" key="3">
    <source>
        <dbReference type="EMBL" id="RGC51034.1"/>
    </source>
</evidence>
<dbReference type="EMBL" id="QVFD01000001">
    <property type="protein sequence ID" value="RGC51034.1"/>
    <property type="molecule type" value="Genomic_DNA"/>
</dbReference>
<dbReference type="Proteomes" id="UP000261231">
    <property type="component" value="Unassembled WGS sequence"/>
</dbReference>
<dbReference type="EMBL" id="QVEP01000062">
    <property type="protein sequence ID" value="RGB73961.1"/>
    <property type="molecule type" value="Genomic_DNA"/>
</dbReference>
<keyword evidence="5" id="KW-1185">Reference proteome</keyword>
<keyword evidence="1" id="KW-0472">Membrane</keyword>
<dbReference type="InterPro" id="IPR014535">
    <property type="entry name" value="Hpre_diP_synt_I"/>
</dbReference>
<sequence>MTKKLTISALLVALAMILSYVEVLIPFNFGIPGIKLGLANLVVVVALYLLNARQALMISVVRILLVSFTFGNMAALLYSITGGLLSFAVMVLCRRIKGLSTMSVSVAGGISHNIGQILVAVFVVKNLNLLFYLPVLMIAGIITGLLIGLVAGLIIPSVRKALQL</sequence>
<feature type="transmembrane region" description="Helical" evidence="1">
    <location>
        <begin position="29"/>
        <end position="50"/>
    </location>
</feature>
<dbReference type="InterPro" id="IPR010898">
    <property type="entry name" value="Hpre_diP_synth_I"/>
</dbReference>
<accession>A0A3E2TF01</accession>
<keyword evidence="1" id="KW-0812">Transmembrane</keyword>
<evidence type="ECO:0000313" key="2">
    <source>
        <dbReference type="EMBL" id="RGB73961.1"/>
    </source>
</evidence>
<feature type="transmembrane region" description="Helical" evidence="1">
    <location>
        <begin position="130"/>
        <end position="155"/>
    </location>
</feature>
<dbReference type="Proteomes" id="UP000260773">
    <property type="component" value="Unassembled WGS sequence"/>
</dbReference>
<dbReference type="PIRSF" id="PIRSF027391">
    <property type="entry name" value="Hpre_diP_synt_I"/>
    <property type="match status" value="1"/>
</dbReference>
<gene>
    <name evidence="2" type="ORF">DW070_15535</name>
    <name evidence="3" type="ORF">DW747_00585</name>
</gene>
<dbReference type="AlphaFoldDB" id="A0A3E2TF01"/>
<keyword evidence="1" id="KW-1133">Transmembrane helix</keyword>
<feature type="transmembrane region" description="Helical" evidence="1">
    <location>
        <begin position="105"/>
        <end position="124"/>
    </location>
</feature>
<comment type="caution">
    <text evidence="2">The sequence shown here is derived from an EMBL/GenBank/DDBJ whole genome shotgun (WGS) entry which is preliminary data.</text>
</comment>
<dbReference type="Gene3D" id="1.10.1760.20">
    <property type="match status" value="1"/>
</dbReference>
<evidence type="ECO:0000256" key="1">
    <source>
        <dbReference type="SAM" id="Phobius"/>
    </source>
</evidence>
<proteinExistence type="predicted"/>
<protein>
    <submittedName>
        <fullName evidence="2">Gx transporter family protein</fullName>
    </submittedName>
</protein>
<dbReference type="Pfam" id="PF07456">
    <property type="entry name" value="Hpre_diP_synt_I"/>
    <property type="match status" value="1"/>
</dbReference>
<evidence type="ECO:0000313" key="4">
    <source>
        <dbReference type="Proteomes" id="UP000260773"/>
    </source>
</evidence>